<reference evidence="3" key="1">
    <citation type="submission" date="2015-11" db="EMBL/GenBank/DDBJ databases">
        <title>Complete genome sequence of a polyethylene glycol-degrading strain Sphingopyxis terrae strain 203-1 (NBRC 15098).</title>
        <authorList>
            <person name="Yoshiyuki O."/>
            <person name="Shouta N."/>
            <person name="Nagata Y."/>
            <person name="Numata M."/>
            <person name="Tsuchikane K."/>
            <person name="Hosoyama A."/>
            <person name="Yamazoe A."/>
            <person name="Tsuda M."/>
            <person name="Fujita N."/>
            <person name="Kawai F."/>
        </authorList>
    </citation>
    <scope>NUCLEOTIDE SEQUENCE [LARGE SCALE GENOMIC DNA]</scope>
    <source>
        <strain evidence="3">203-1</strain>
    </source>
</reference>
<protein>
    <submittedName>
        <fullName evidence="2">Uncharacterized protein</fullName>
    </submittedName>
</protein>
<dbReference type="GO" id="GO:0008476">
    <property type="term" value="F:protein-tyrosine sulfotransferase activity"/>
    <property type="evidence" value="ECO:0007669"/>
    <property type="project" value="InterPro"/>
</dbReference>
<dbReference type="Pfam" id="PF13469">
    <property type="entry name" value="Sulfotransfer_3"/>
    <property type="match status" value="1"/>
</dbReference>
<evidence type="ECO:0000313" key="2">
    <source>
        <dbReference type="EMBL" id="AMU96207.1"/>
    </source>
</evidence>
<accession>A0A142W3U1</accession>
<dbReference type="SUPFAM" id="SSF52540">
    <property type="entry name" value="P-loop containing nucleoside triphosphate hydrolases"/>
    <property type="match status" value="1"/>
</dbReference>
<dbReference type="InterPro" id="IPR011990">
    <property type="entry name" value="TPR-like_helical_dom_sf"/>
</dbReference>
<dbReference type="Proteomes" id="UP000076234">
    <property type="component" value="Chromosome"/>
</dbReference>
<keyword evidence="1" id="KW-0808">Transferase</keyword>
<dbReference type="Gene3D" id="1.25.40.10">
    <property type="entry name" value="Tetratricopeptide repeat domain"/>
    <property type="match status" value="1"/>
</dbReference>
<reference evidence="2 3" key="2">
    <citation type="journal article" date="2016" name="Genome Announc.">
        <title>Complete Genome Sequence of Sphingopyxis terrae Strain 203-1 (NBRC 111660), a Polyethylene Glycol Degrader.</title>
        <authorList>
            <person name="Ohtsubo Y."/>
            <person name="Nonoyama S."/>
            <person name="Nagata Y."/>
            <person name="Numata M."/>
            <person name="Tsuchikane K."/>
            <person name="Hosoyama A."/>
            <person name="Yamazoe A."/>
            <person name="Tsuda M."/>
            <person name="Fujita N."/>
            <person name="Kawai F."/>
        </authorList>
    </citation>
    <scope>NUCLEOTIDE SEQUENCE [LARGE SCALE GENOMIC DNA]</scope>
    <source>
        <strain evidence="2 3">203-1</strain>
    </source>
</reference>
<evidence type="ECO:0000256" key="1">
    <source>
        <dbReference type="ARBA" id="ARBA00022679"/>
    </source>
</evidence>
<dbReference type="PANTHER" id="PTHR12788:SF10">
    <property type="entry name" value="PROTEIN-TYROSINE SULFOTRANSFERASE"/>
    <property type="match status" value="1"/>
</dbReference>
<sequence length="492" mass="53721">MSSTNLTRMRTLLSQGRFAEAELQARDMLATSNNAYEAHALLGQFAARRGETALALYHLDRGTPPGEAPHPDLLAARGAALARAGQYELAAMQLTASIDGSSDPLGVLLRLGWVFERLDRFDDLRAILERADKLAAQLGQDISVRTAILKMRTDEWETALDILDRASSISGSDRLARGRLRDRAGRYDDAWGDFVAGKAEIAASEKLSYPAARLTAHHDRVIDIFSADFINALPRAPKNDRLPQPIFVTGPPRSGTTLFEQLISADQMVSARGELPFAFHLVQHISTQFGSYPDGLASLGNVTKDRLAVALRDLYSGLASADADTAQAPHFVDKMPFNEQFLPLLTMAFPESPFIVMTRHPLDVVVSMMSHHLTHGYNCALNPLDAAHHLAAIDRLTAHWEAAGCLLYRQSYEQLVADPVTAGERLSVATGLSFPAANSVEVTSTPATPSYARARGPISKDAVFRWRNYGHHLSAAMPIIAPLVARHGYELD</sequence>
<organism evidence="2 3">
    <name type="scientific">Sphingopyxis terrae subsp. terrae NBRC 15098</name>
    <dbReference type="NCBI Taxonomy" id="1219058"/>
    <lineage>
        <taxon>Bacteria</taxon>
        <taxon>Pseudomonadati</taxon>
        <taxon>Pseudomonadota</taxon>
        <taxon>Alphaproteobacteria</taxon>
        <taxon>Sphingomonadales</taxon>
        <taxon>Sphingomonadaceae</taxon>
        <taxon>Sphingopyxis</taxon>
    </lineage>
</organism>
<dbReference type="PANTHER" id="PTHR12788">
    <property type="entry name" value="PROTEIN-TYROSINE SULFOTRANSFERASE 2"/>
    <property type="match status" value="1"/>
</dbReference>
<dbReference type="Gene3D" id="3.40.50.300">
    <property type="entry name" value="P-loop containing nucleotide triphosphate hydrolases"/>
    <property type="match status" value="1"/>
</dbReference>
<proteinExistence type="predicted"/>
<gene>
    <name evidence="2" type="ORF">AOA14_16525</name>
</gene>
<evidence type="ECO:0000313" key="3">
    <source>
        <dbReference type="Proteomes" id="UP000076234"/>
    </source>
</evidence>
<dbReference type="SUPFAM" id="SSF48452">
    <property type="entry name" value="TPR-like"/>
    <property type="match status" value="1"/>
</dbReference>
<dbReference type="STRING" id="1219058.AOA14_16525"/>
<dbReference type="KEGG" id="ster:AOA14_16525"/>
<dbReference type="EMBL" id="CP013342">
    <property type="protein sequence ID" value="AMU96207.1"/>
    <property type="molecule type" value="Genomic_DNA"/>
</dbReference>
<name>A0A142W3U1_9SPHN</name>
<dbReference type="AlphaFoldDB" id="A0A142W3U1"/>
<dbReference type="InterPro" id="IPR026634">
    <property type="entry name" value="TPST-like"/>
</dbReference>
<dbReference type="InterPro" id="IPR027417">
    <property type="entry name" value="P-loop_NTPase"/>
</dbReference>